<dbReference type="Gene3D" id="3.40.50.1820">
    <property type="entry name" value="alpha/beta hydrolase"/>
    <property type="match status" value="2"/>
</dbReference>
<dbReference type="SUPFAM" id="SSF53474">
    <property type="entry name" value="alpha/beta-Hydrolases"/>
    <property type="match status" value="2"/>
</dbReference>
<dbReference type="Pfam" id="PF05057">
    <property type="entry name" value="DUF676"/>
    <property type="match status" value="1"/>
</dbReference>
<reference evidence="3 4" key="1">
    <citation type="submission" date="2023-02" db="EMBL/GenBank/DDBJ databases">
        <title>Description and genomic characterization of Microbulbifer bruguierae sp. nov., isolated from the sediment of mangrove plant Bruguiera sexangula.</title>
        <authorList>
            <person name="Long M."/>
        </authorList>
    </citation>
    <scope>NUCLEOTIDE SEQUENCE [LARGE SCALE GENOMIC DNA]</scope>
    <source>
        <strain evidence="3 4">H12</strain>
    </source>
</reference>
<keyword evidence="1" id="KW-0812">Transmembrane</keyword>
<keyword evidence="4" id="KW-1185">Reference proteome</keyword>
<dbReference type="InterPro" id="IPR007751">
    <property type="entry name" value="DUF676_lipase-like"/>
</dbReference>
<gene>
    <name evidence="3" type="ORF">PVT68_01350</name>
</gene>
<evidence type="ECO:0000256" key="1">
    <source>
        <dbReference type="SAM" id="Phobius"/>
    </source>
</evidence>
<dbReference type="EMBL" id="CP118605">
    <property type="protein sequence ID" value="WGL16959.1"/>
    <property type="molecule type" value="Genomic_DNA"/>
</dbReference>
<dbReference type="InterPro" id="IPR029058">
    <property type="entry name" value="AB_hydrolase_fold"/>
</dbReference>
<evidence type="ECO:0000313" key="4">
    <source>
        <dbReference type="Proteomes" id="UP001236500"/>
    </source>
</evidence>
<accession>A0ABY8NF01</accession>
<feature type="domain" description="DUF676" evidence="2">
    <location>
        <begin position="3"/>
        <end position="93"/>
    </location>
</feature>
<name>A0ABY8NF01_9GAMM</name>
<feature type="transmembrane region" description="Helical" evidence="1">
    <location>
        <begin position="523"/>
        <end position="547"/>
    </location>
</feature>
<protein>
    <recommendedName>
        <fullName evidence="2">DUF676 domain-containing protein</fullName>
    </recommendedName>
</protein>
<proteinExistence type="predicted"/>
<keyword evidence="1" id="KW-1133">Transmembrane helix</keyword>
<evidence type="ECO:0000259" key="2">
    <source>
        <dbReference type="Pfam" id="PF05057"/>
    </source>
</evidence>
<evidence type="ECO:0000313" key="3">
    <source>
        <dbReference type="EMBL" id="WGL16959.1"/>
    </source>
</evidence>
<dbReference type="RefSeq" id="WP_280320779.1">
    <property type="nucleotide sequence ID" value="NZ_CP118605.1"/>
</dbReference>
<sequence>MSTELIVLIHAYMSSPIKLTSLRALVTRELPNADLYIPDLNAGWSSTETPVNITQNLLENIDQIWEVRERQKSKPYERIIFVGHSFGALIARKLYVCACGETQAAPFENAISAKIARPWAYKVERLILLAGMNRGWRVSHHLSLSNAAIWSAGNLIGNILSLLRSSPPLIFSVRKGAPFITQLRLHWIHMRNQAKERKLGDALTIQLLGSIDDMVSPEDNVDLISGRDFVYLDVPYSGHSNVIDMSDPSPVPDFHELEKNKVHTVGEARSAVLRKALRKSKDELLTSTMLPADLPPERRRLEVTDVVFVIHGIRDKGYWTHKVARRILELEKKQGTGNTIFATETSSYGYFPMLPFLLPSKRRKKVEWLMDQYAEALALYPNAKFSFIGHSNGTYLLARALHDYPACRFKNVLLAGSVVRTQYNWTTVISRGQVEKILNYVATADWVVAIFPRAIQMLRLQDLGSAGHDGFIAKKNEVEQIKFVKGGHGAALNEANWDAIARFIITGSPQEPPLPIKGRAQAWLVKIPGLVAPLIWLLIASIVYFIFKAIWSLDLGESERTLLSVGLGFLIWKVVTTV</sequence>
<keyword evidence="1" id="KW-0472">Membrane</keyword>
<dbReference type="Proteomes" id="UP001236500">
    <property type="component" value="Chromosome"/>
</dbReference>
<organism evidence="3 4">
    <name type="scientific">Microbulbifer bruguierae</name>
    <dbReference type="NCBI Taxonomy" id="3029061"/>
    <lineage>
        <taxon>Bacteria</taxon>
        <taxon>Pseudomonadati</taxon>
        <taxon>Pseudomonadota</taxon>
        <taxon>Gammaproteobacteria</taxon>
        <taxon>Cellvibrionales</taxon>
        <taxon>Microbulbiferaceae</taxon>
        <taxon>Microbulbifer</taxon>
    </lineage>
</organism>